<evidence type="ECO:0000313" key="10">
    <source>
        <dbReference type="Proteomes" id="UP000430222"/>
    </source>
</evidence>
<comment type="similarity">
    <text evidence="2">Belongs to the EamA transporter family.</text>
</comment>
<dbReference type="RefSeq" id="WP_154621356.1">
    <property type="nucleotide sequence ID" value="NZ_VUNL01000012.1"/>
</dbReference>
<feature type="transmembrane region" description="Helical" evidence="7">
    <location>
        <begin position="100"/>
        <end position="121"/>
    </location>
</feature>
<dbReference type="InterPro" id="IPR037185">
    <property type="entry name" value="EmrE-like"/>
</dbReference>
<dbReference type="Pfam" id="PF00892">
    <property type="entry name" value="EamA"/>
    <property type="match status" value="2"/>
</dbReference>
<reference evidence="9 10" key="1">
    <citation type="submission" date="2019-08" db="EMBL/GenBank/DDBJ databases">
        <title>In-depth cultivation of the pig gut microbiome towards novel bacterial diversity and tailored functional studies.</title>
        <authorList>
            <person name="Wylensek D."/>
            <person name="Hitch T.C.A."/>
            <person name="Clavel T."/>
        </authorList>
    </citation>
    <scope>NUCLEOTIDE SEQUENCE [LARGE SCALE GENOMIC DNA]</scope>
    <source>
        <strain evidence="10">WCA-380-WT-3B3</strain>
    </source>
</reference>
<keyword evidence="4 7" id="KW-0812">Transmembrane</keyword>
<name>A0A6I2UTQ4_9FIRM</name>
<proteinExistence type="inferred from homology"/>
<keyword evidence="6 7" id="KW-0472">Membrane</keyword>
<dbReference type="PANTHER" id="PTHR32322:SF18">
    <property type="entry name" value="S-ADENOSYLMETHIONINE_S-ADENOSYLHOMOCYSTEINE TRANSPORTER"/>
    <property type="match status" value="1"/>
</dbReference>
<keyword evidence="5 7" id="KW-1133">Transmembrane helix</keyword>
<dbReference type="InterPro" id="IPR000620">
    <property type="entry name" value="EamA_dom"/>
</dbReference>
<feature type="transmembrane region" description="Helical" evidence="7">
    <location>
        <begin position="253"/>
        <end position="270"/>
    </location>
</feature>
<feature type="transmembrane region" description="Helical" evidence="7">
    <location>
        <begin position="222"/>
        <end position="241"/>
    </location>
</feature>
<evidence type="ECO:0000256" key="6">
    <source>
        <dbReference type="ARBA" id="ARBA00023136"/>
    </source>
</evidence>
<dbReference type="Proteomes" id="UP000430222">
    <property type="component" value="Unassembled WGS sequence"/>
</dbReference>
<evidence type="ECO:0000313" key="9">
    <source>
        <dbReference type="EMBL" id="MSV25598.1"/>
    </source>
</evidence>
<evidence type="ECO:0000256" key="4">
    <source>
        <dbReference type="ARBA" id="ARBA00022692"/>
    </source>
</evidence>
<dbReference type="AlphaFoldDB" id="A0A6I2UTQ4"/>
<feature type="transmembrane region" description="Helical" evidence="7">
    <location>
        <begin position="276"/>
        <end position="293"/>
    </location>
</feature>
<evidence type="ECO:0000256" key="7">
    <source>
        <dbReference type="SAM" id="Phobius"/>
    </source>
</evidence>
<evidence type="ECO:0000256" key="1">
    <source>
        <dbReference type="ARBA" id="ARBA00004651"/>
    </source>
</evidence>
<dbReference type="SUPFAM" id="SSF103481">
    <property type="entry name" value="Multidrug resistance efflux transporter EmrE"/>
    <property type="match status" value="2"/>
</dbReference>
<sequence>MQLTQRNKGLLMVIAGAAMWGGSGVAGQYLLQDCGVSTGWLVVTRMLLAGLILLGLDALCHRDGIFVIWRDRKDVRELLIFSIAGMLAVQYTYFACIKAGSAAAATVLQYLMPIVIILYTAAATRRLPRRIEILCVALAVGGTFLLVTHGSMDTLSVPWDAVCWGLASAVAAAVYTMTPKRLIRKWRATLVVGWGMLIGGVVLAVCFPPWQAEIRWTMTAGLVYAYIILFGTVAAFGCYLGSLRYIQPAEASILGSVEPLSAIILSVLFLQASFGLLDLLGSALIISTVFLLARN</sequence>
<dbReference type="InterPro" id="IPR050638">
    <property type="entry name" value="AA-Vitamin_Transporters"/>
</dbReference>
<dbReference type="GO" id="GO:0005886">
    <property type="term" value="C:plasma membrane"/>
    <property type="evidence" value="ECO:0007669"/>
    <property type="project" value="UniProtKB-SubCell"/>
</dbReference>
<keyword evidence="10" id="KW-1185">Reference proteome</keyword>
<feature type="domain" description="EamA" evidence="8">
    <location>
        <begin position="8"/>
        <end position="147"/>
    </location>
</feature>
<feature type="transmembrane region" description="Helical" evidence="7">
    <location>
        <begin position="188"/>
        <end position="210"/>
    </location>
</feature>
<feature type="transmembrane region" description="Helical" evidence="7">
    <location>
        <begin position="77"/>
        <end position="94"/>
    </location>
</feature>
<feature type="transmembrane region" description="Helical" evidence="7">
    <location>
        <begin position="157"/>
        <end position="176"/>
    </location>
</feature>
<feature type="transmembrane region" description="Helical" evidence="7">
    <location>
        <begin position="37"/>
        <end position="56"/>
    </location>
</feature>
<keyword evidence="3" id="KW-1003">Cell membrane</keyword>
<evidence type="ECO:0000256" key="2">
    <source>
        <dbReference type="ARBA" id="ARBA00007362"/>
    </source>
</evidence>
<feature type="domain" description="EamA" evidence="8">
    <location>
        <begin position="161"/>
        <end position="292"/>
    </location>
</feature>
<organism evidence="9 10">
    <name type="scientific">Selenomonas montiformis</name>
    <dbReference type="NCBI Taxonomy" id="2652285"/>
    <lineage>
        <taxon>Bacteria</taxon>
        <taxon>Bacillati</taxon>
        <taxon>Bacillota</taxon>
        <taxon>Negativicutes</taxon>
        <taxon>Selenomonadales</taxon>
        <taxon>Selenomonadaceae</taxon>
        <taxon>Selenomonas</taxon>
    </lineage>
</organism>
<dbReference type="PANTHER" id="PTHR32322">
    <property type="entry name" value="INNER MEMBRANE TRANSPORTER"/>
    <property type="match status" value="1"/>
</dbReference>
<protein>
    <submittedName>
        <fullName evidence="9">EamA family transporter</fullName>
    </submittedName>
</protein>
<evidence type="ECO:0000256" key="5">
    <source>
        <dbReference type="ARBA" id="ARBA00022989"/>
    </source>
</evidence>
<feature type="transmembrane region" description="Helical" evidence="7">
    <location>
        <begin position="9"/>
        <end position="31"/>
    </location>
</feature>
<comment type="caution">
    <text evidence="9">The sequence shown here is derived from an EMBL/GenBank/DDBJ whole genome shotgun (WGS) entry which is preliminary data.</text>
</comment>
<comment type="subcellular location">
    <subcellularLocation>
        <location evidence="1">Cell membrane</location>
        <topology evidence="1">Multi-pass membrane protein</topology>
    </subcellularLocation>
</comment>
<evidence type="ECO:0000259" key="8">
    <source>
        <dbReference type="Pfam" id="PF00892"/>
    </source>
</evidence>
<feature type="transmembrane region" description="Helical" evidence="7">
    <location>
        <begin position="133"/>
        <end position="151"/>
    </location>
</feature>
<accession>A0A6I2UTQ4</accession>
<gene>
    <name evidence="9" type="ORF">FYJ78_10565</name>
</gene>
<dbReference type="EMBL" id="VUNL01000012">
    <property type="protein sequence ID" value="MSV25598.1"/>
    <property type="molecule type" value="Genomic_DNA"/>
</dbReference>
<evidence type="ECO:0000256" key="3">
    <source>
        <dbReference type="ARBA" id="ARBA00022475"/>
    </source>
</evidence>